<proteinExistence type="predicted"/>
<dbReference type="Proteomes" id="UP001164459">
    <property type="component" value="Chromosome"/>
</dbReference>
<evidence type="ECO:0000256" key="1">
    <source>
        <dbReference type="SAM" id="MobiDB-lite"/>
    </source>
</evidence>
<evidence type="ECO:0000313" key="3">
    <source>
        <dbReference type="Proteomes" id="UP001164459"/>
    </source>
</evidence>
<dbReference type="RefSeq" id="WP_269041554.1">
    <property type="nucleotide sequence ID" value="NZ_CP114040.1"/>
</dbReference>
<evidence type="ECO:0000313" key="2">
    <source>
        <dbReference type="EMBL" id="WAS99193.1"/>
    </source>
</evidence>
<gene>
    <name evidence="2" type="ORF">O0S08_23950</name>
</gene>
<organism evidence="2 3">
    <name type="scientific">Nannocystis punicea</name>
    <dbReference type="NCBI Taxonomy" id="2995304"/>
    <lineage>
        <taxon>Bacteria</taxon>
        <taxon>Pseudomonadati</taxon>
        <taxon>Myxococcota</taxon>
        <taxon>Polyangia</taxon>
        <taxon>Nannocystales</taxon>
        <taxon>Nannocystaceae</taxon>
        <taxon>Nannocystis</taxon>
    </lineage>
</organism>
<sequence>MDNEPKRYVYNKQAGALQEAAAAPPGTRMRVASMRMSSAAQSVLPAQNVADDDDSLAAPEPLLQRAGDVRLARPARPGEAGRDPTRQTRRPGMFSYTIEDCEHVLMIHKDGTMEELVGPKRVSTFGRTFRRMEHYVAHPGEFLVVRYRDGRQEHLVGPAHLWLDPRKHLSATREEGLQLAAKEAVVIYERADSGEVKRRVLQGPAVFVPQPGEWLHTFSWHGSTGAGYRKVPNALVFQKLWLMPDQMYHDVEDVRTADDAVITVRLMIFFELVDIDLMLATSHDPIGDFVNAATSDVVDFLGRHDLASFKLHTDQLGDLATYRQLTARAAQCGYRIGKVVYRGFEAPPSLQQMLDQAIESRTRLQLERATQQQAQELEDFKLERQLARGERQRADGAAEQAHALGLQKSRRAAELEADTARSEFERNQRRLDQERALADQRARHDEEGRHLAALRQLGVDLTALLTQHRADQVIELRGDGDGAHVHLDAPRRELR</sequence>
<keyword evidence="3" id="KW-1185">Reference proteome</keyword>
<feature type="region of interest" description="Disordered" evidence="1">
    <location>
        <begin position="34"/>
        <end position="90"/>
    </location>
</feature>
<dbReference type="EMBL" id="CP114040">
    <property type="protein sequence ID" value="WAS99193.1"/>
    <property type="molecule type" value="Genomic_DNA"/>
</dbReference>
<evidence type="ECO:0008006" key="4">
    <source>
        <dbReference type="Google" id="ProtNLM"/>
    </source>
</evidence>
<reference evidence="2" key="1">
    <citation type="submission" date="2022-11" db="EMBL/GenBank/DDBJ databases">
        <title>Minimal conservation of predation-associated metabolite biosynthetic gene clusters underscores biosynthetic potential of Myxococcota including descriptions for ten novel species: Archangium lansinium sp. nov., Myxococcus landrumus sp. nov., Nannocystis bai.</title>
        <authorList>
            <person name="Ahearne A."/>
            <person name="Stevens C."/>
            <person name="Dowd S."/>
        </authorList>
    </citation>
    <scope>NUCLEOTIDE SEQUENCE</scope>
    <source>
        <strain evidence="2">Fl3</strain>
    </source>
</reference>
<name>A0ABY7HIN9_9BACT</name>
<protein>
    <recommendedName>
        <fullName evidence="4">Band 7 domain-containing protein</fullName>
    </recommendedName>
</protein>
<accession>A0ABY7HIN9</accession>
<feature type="compositionally biased region" description="Polar residues" evidence="1">
    <location>
        <begin position="35"/>
        <end position="45"/>
    </location>
</feature>